<dbReference type="InterPro" id="IPR057326">
    <property type="entry name" value="KR_dom"/>
</dbReference>
<feature type="domain" description="Ketosynthase family 3 (KS3)" evidence="8">
    <location>
        <begin position="19"/>
        <end position="444"/>
    </location>
</feature>
<dbReference type="GO" id="GO:0006633">
    <property type="term" value="P:fatty acid biosynthetic process"/>
    <property type="evidence" value="ECO:0007669"/>
    <property type="project" value="UniProtKB-UniPathway"/>
</dbReference>
<dbReference type="Gene3D" id="3.30.559.30">
    <property type="entry name" value="Nonribosomal peptide synthetase, condensation domain"/>
    <property type="match status" value="1"/>
</dbReference>
<dbReference type="GO" id="GO:0004312">
    <property type="term" value="F:fatty acid synthase activity"/>
    <property type="evidence" value="ECO:0007669"/>
    <property type="project" value="TreeGrafter"/>
</dbReference>
<dbReference type="EMBL" id="UGPB01000001">
    <property type="protein sequence ID" value="STY28560.1"/>
    <property type="molecule type" value="Genomic_DNA"/>
</dbReference>
<dbReference type="Gene3D" id="3.40.47.10">
    <property type="match status" value="1"/>
</dbReference>
<dbReference type="SUPFAM" id="SSF53901">
    <property type="entry name" value="Thiolase-like"/>
    <property type="match status" value="1"/>
</dbReference>
<comment type="similarity">
    <text evidence="2">Belongs to the short-chain dehydrogenases/reductases (SDR) family.</text>
</comment>
<evidence type="ECO:0000256" key="5">
    <source>
        <dbReference type="ARBA" id="ARBA00022679"/>
    </source>
</evidence>
<dbReference type="PANTHER" id="PTHR43775">
    <property type="entry name" value="FATTY ACID SYNTHASE"/>
    <property type="match status" value="1"/>
</dbReference>
<dbReference type="FunFam" id="3.40.47.10:FF:000019">
    <property type="entry name" value="Polyketide synthase type I"/>
    <property type="match status" value="1"/>
</dbReference>
<proteinExistence type="inferred from homology"/>
<gene>
    <name evidence="9" type="primary">pksL</name>
    <name evidence="9" type="ORF">NCTC11532_00735</name>
</gene>
<dbReference type="Gene3D" id="1.10.1200.10">
    <property type="entry name" value="ACP-like"/>
    <property type="match status" value="1"/>
</dbReference>
<evidence type="ECO:0000259" key="7">
    <source>
        <dbReference type="PROSITE" id="PS50075"/>
    </source>
</evidence>
<dbReference type="SMART" id="SM00823">
    <property type="entry name" value="PKS_PP"/>
    <property type="match status" value="1"/>
</dbReference>
<accession>A0A378LQD0</accession>
<keyword evidence="4" id="KW-0597">Phosphoprotein</keyword>
<dbReference type="InterPro" id="IPR023213">
    <property type="entry name" value="CAT-like_dom_sf"/>
</dbReference>
<dbReference type="Pfam" id="PF00668">
    <property type="entry name" value="Condensation"/>
    <property type="match status" value="1"/>
</dbReference>
<comment type="function">
    <text evidence="6">Involved in production of the polyketide antibiotic thailandamide.</text>
</comment>
<dbReference type="SUPFAM" id="SSF51735">
    <property type="entry name" value="NAD(P)-binding Rossmann-fold domains"/>
    <property type="match status" value="1"/>
</dbReference>
<dbReference type="GO" id="GO:0031177">
    <property type="term" value="F:phosphopantetheine binding"/>
    <property type="evidence" value="ECO:0007669"/>
    <property type="project" value="InterPro"/>
</dbReference>
<dbReference type="Gene3D" id="3.30.70.3290">
    <property type="match status" value="1"/>
</dbReference>
<keyword evidence="5" id="KW-0808">Transferase</keyword>
<evidence type="ECO:0000313" key="10">
    <source>
        <dbReference type="Proteomes" id="UP000255297"/>
    </source>
</evidence>
<dbReference type="GO" id="GO:0004315">
    <property type="term" value="F:3-oxoacyl-[acyl-carrier-protein] synthase activity"/>
    <property type="evidence" value="ECO:0007669"/>
    <property type="project" value="InterPro"/>
</dbReference>
<dbReference type="InterPro" id="IPR020806">
    <property type="entry name" value="PKS_PP-bd"/>
</dbReference>
<dbReference type="PROSITE" id="PS50075">
    <property type="entry name" value="CARRIER"/>
    <property type="match status" value="1"/>
</dbReference>
<dbReference type="SUPFAM" id="SSF52777">
    <property type="entry name" value="CoA-dependent acyltransferases"/>
    <property type="match status" value="2"/>
</dbReference>
<keyword evidence="10" id="KW-1185">Reference proteome</keyword>
<dbReference type="PANTHER" id="PTHR43775:SF37">
    <property type="entry name" value="SI:DKEY-61P9.11"/>
    <property type="match status" value="1"/>
</dbReference>
<dbReference type="STRING" id="1122170.GCA_000701265_02897"/>
<organism evidence="9 10">
    <name type="scientific">Legionella wadsworthii</name>
    <dbReference type="NCBI Taxonomy" id="28088"/>
    <lineage>
        <taxon>Bacteria</taxon>
        <taxon>Pseudomonadati</taxon>
        <taxon>Pseudomonadota</taxon>
        <taxon>Gammaproteobacteria</taxon>
        <taxon>Legionellales</taxon>
        <taxon>Legionellaceae</taxon>
        <taxon>Legionella</taxon>
    </lineage>
</organism>
<dbReference type="Pfam" id="PF22621">
    <property type="entry name" value="CurL-like_PKS_C"/>
    <property type="match status" value="1"/>
</dbReference>
<evidence type="ECO:0000256" key="6">
    <source>
        <dbReference type="ARBA" id="ARBA00054155"/>
    </source>
</evidence>
<evidence type="ECO:0000313" key="9">
    <source>
        <dbReference type="EMBL" id="STY28560.1"/>
    </source>
</evidence>
<dbReference type="PROSITE" id="PS52004">
    <property type="entry name" value="KS3_2"/>
    <property type="match status" value="1"/>
</dbReference>
<name>A0A378LQD0_9GAMM</name>
<dbReference type="InterPro" id="IPR018201">
    <property type="entry name" value="Ketoacyl_synth_AS"/>
</dbReference>
<feature type="domain" description="Carrier" evidence="7">
    <location>
        <begin position="1063"/>
        <end position="1141"/>
    </location>
</feature>
<dbReference type="SMART" id="SM00822">
    <property type="entry name" value="PKS_KR"/>
    <property type="match status" value="1"/>
</dbReference>
<evidence type="ECO:0000256" key="3">
    <source>
        <dbReference type="ARBA" id="ARBA00022450"/>
    </source>
</evidence>
<dbReference type="InterPro" id="IPR050091">
    <property type="entry name" value="PKS_NRPS_Biosynth_Enz"/>
</dbReference>
<dbReference type="SUPFAM" id="SSF47336">
    <property type="entry name" value="ACP-like"/>
    <property type="match status" value="1"/>
</dbReference>
<dbReference type="InterPro" id="IPR009081">
    <property type="entry name" value="PP-bd_ACP"/>
</dbReference>
<dbReference type="Pfam" id="PF00109">
    <property type="entry name" value="ketoacyl-synt"/>
    <property type="match status" value="1"/>
</dbReference>
<dbReference type="UniPathway" id="UPA00094"/>
<dbReference type="InterPro" id="IPR014031">
    <property type="entry name" value="Ketoacyl_synth_C"/>
</dbReference>
<dbReference type="CDD" id="cd00833">
    <property type="entry name" value="PKS"/>
    <property type="match status" value="1"/>
</dbReference>
<dbReference type="Pfam" id="PF02801">
    <property type="entry name" value="Ketoacyl-synt_C"/>
    <property type="match status" value="1"/>
</dbReference>
<evidence type="ECO:0000256" key="4">
    <source>
        <dbReference type="ARBA" id="ARBA00022553"/>
    </source>
</evidence>
<dbReference type="Pfam" id="PF00550">
    <property type="entry name" value="PP-binding"/>
    <property type="match status" value="1"/>
</dbReference>
<dbReference type="CDD" id="cd08955">
    <property type="entry name" value="KR_2_FAS_SDR_x"/>
    <property type="match status" value="1"/>
</dbReference>
<dbReference type="OrthoDB" id="9778690at2"/>
<dbReference type="Gene3D" id="3.40.50.720">
    <property type="entry name" value="NAD(P)-binding Rossmann-like Domain"/>
    <property type="match status" value="1"/>
</dbReference>
<dbReference type="Gene3D" id="3.30.559.10">
    <property type="entry name" value="Chloramphenicol acetyltransferase-like domain"/>
    <property type="match status" value="1"/>
</dbReference>
<dbReference type="InterPro" id="IPR036291">
    <property type="entry name" value="NAD(P)-bd_dom_sf"/>
</dbReference>
<protein>
    <submittedName>
        <fullName evidence="9">Polyketide synthase</fullName>
    </submittedName>
</protein>
<sequence>MKSNLIKNQTSQLSSEGVDDSIAIISMSCSLPNAPDISAFETLLEQGLSGIKDIPKERWDNSKYYDPNPDVPGKLYVTRLGLLEDIKTFDAQFFGVSPREAPFLDPQQRLFLEHCYQAFENANYPLKLLRGSLTGVFAGVGASHEYYSQLEKQGLSSDEIGMFAVTGKALNMIPGRVTYTFDFKGPAVSIDTACSSSLVAIHYACQSLKNREIDFALAGGVNVLLRPEGIINLCKAKALSLESQCKTFDEGADGYIRSEGCGVLFLKRISDALRDNDTILAVIKGSAINNDGKSAGLTVPNGKSQEEVMQKALTQSSLSSQDISFIETHGTGTPLGDPIEVHAINHVYGHRSLDNPLYLGALKTNLGHLESAAGVASVIKVVLSLQKGRIYKNINFHRLNPKIKLDDTRLALESRDWNTHDTLKTAGVNAFGFSGTNAHLILQEYPARTISKKSKPAQTQVLVLSAKSQTALNHLIKRYQQYLESASYDFSDICFTAATCRDHYPYRVAVAAKSTDEASRLLAEGQYAASHESTHPLNLEDNPKLHLLVSDYLQGREMDWSAYYKALQEEFNKVQLPNYCFDRQEYWLLKREADASASPQNDSISKKSALNHLYVNTWNLLNTTVPSTAQLPQLWVIAKDEARAKRILGTFEYQLVKDISQLEDVSDKNILFLYEQDQFNELFHWCQRMFKKTPASFMLVTENAYAVHDKYASDEVNPYHTMASTFWKSFRNELEFDKNYSIDLDSRSSLSDVLRYIFWKTTPETQFAVRDSLYVPRLRKKNLPVTPDPHKVLFDREASYLITGGTGGLAKILMDYLISRGARHLILISRSQCSNDTQAFIETARKKQQIDIRHYRGDASDFQSMEKIIKVREQSTHPLRGIFHLAGIIRDELMVHLSDEAVQEVLQSKMHSAFALHQLTKSLHLDLFVLFSSSASILGSRGQSNYVAANGFLDGLAHLRHQQGLPALAINWGAFHTTGMAAKNIESLQRRGLIPLDPESIDVLDVLLQSHLTQIMVCPIQWDVYLKTTLKSMEFSALVEEPSSSDKHLLTMLRNHPDNEWPNLLRKALCEIAAEILGLESGNEVGVKNDLFAMGMDSLMALEFRNKIHDKLSCPNLSFPIEYFINEPRVDKIAKNIANELKQAMGKTNTPLVLKKSLIQELPLCDFQYVFWVYNKMGYPYNLGTQVQIKGKLNNEYVYQALDFVVQQNSVFWLNFNKDTPIQTIKKQGLFRLVYEDISFDSEQTVLDQEFQNNILAAIPLNEPPLIRVYLYKINSDLHELHIIIPHIIVDGTSFGIFFDQFKQCYESLFRGKKMIHEPEQNSFLDYVKKNNHLYETNLKDKIRFWHHYNKGFKMLSLKNKCYALASEDQDKYLFHYPIDSQLMEQFIEWHRTRNINVSTGLIAACHLALYQLSHQKKIPFVLIHSGREGSQYNSVVGVFVEYKKINLTFNKQINFINFVKSIEGQFLLTAPYQKCSHIIKNKEFKGAGLAGSHYLNYKWNQLIHRKNFSKSKLHPILIDYLIKYFSWIQTLVLHTSMKDRLNQLFHLNMPLTKPERLRTLINITPSFFNKTIPDNNFANLSYHYPNHYSSENRPIGNRSLWILFSKDQKGQYQLSINGPLTTECKDELANAVNQIMEQVLDNEGRLLGDFIIPQQ</sequence>
<dbReference type="Pfam" id="PF08659">
    <property type="entry name" value="KR"/>
    <property type="match status" value="1"/>
</dbReference>
<keyword evidence="3" id="KW-0596">Phosphopantetheine</keyword>
<reference evidence="9 10" key="1">
    <citation type="submission" date="2018-06" db="EMBL/GenBank/DDBJ databases">
        <authorList>
            <consortium name="Pathogen Informatics"/>
            <person name="Doyle S."/>
        </authorList>
    </citation>
    <scope>NUCLEOTIDE SEQUENCE [LARGE SCALE GENOMIC DNA]</scope>
    <source>
        <strain evidence="9 10">NCTC11532</strain>
    </source>
</reference>
<evidence type="ECO:0000256" key="2">
    <source>
        <dbReference type="ARBA" id="ARBA00006484"/>
    </source>
</evidence>
<comment type="pathway">
    <text evidence="1">Lipid metabolism; fatty acid biosynthesis.</text>
</comment>
<dbReference type="PROSITE" id="PS00606">
    <property type="entry name" value="KS3_1"/>
    <property type="match status" value="1"/>
</dbReference>
<evidence type="ECO:0000259" key="8">
    <source>
        <dbReference type="PROSITE" id="PS52004"/>
    </source>
</evidence>
<dbReference type="InterPro" id="IPR001242">
    <property type="entry name" value="Condensation_dom"/>
</dbReference>
<evidence type="ECO:0000256" key="1">
    <source>
        <dbReference type="ARBA" id="ARBA00005194"/>
    </source>
</evidence>
<dbReference type="InterPro" id="IPR016039">
    <property type="entry name" value="Thiolase-like"/>
</dbReference>
<dbReference type="InterPro" id="IPR014030">
    <property type="entry name" value="Ketoacyl_synth_N"/>
</dbReference>
<dbReference type="InterPro" id="IPR036736">
    <property type="entry name" value="ACP-like_sf"/>
</dbReference>
<dbReference type="InterPro" id="IPR020841">
    <property type="entry name" value="PKS_Beta-ketoAc_synthase_dom"/>
</dbReference>
<dbReference type="InterPro" id="IPR013968">
    <property type="entry name" value="PKS_KR"/>
</dbReference>
<dbReference type="Proteomes" id="UP000255297">
    <property type="component" value="Unassembled WGS sequence"/>
</dbReference>
<dbReference type="SMART" id="SM00825">
    <property type="entry name" value="PKS_KS"/>
    <property type="match status" value="1"/>
</dbReference>